<organism evidence="3 4">
    <name type="scientific">Winogradskyella litoriviva</name>
    <dbReference type="NCBI Taxonomy" id="1220182"/>
    <lineage>
        <taxon>Bacteria</taxon>
        <taxon>Pseudomonadati</taxon>
        <taxon>Bacteroidota</taxon>
        <taxon>Flavobacteriia</taxon>
        <taxon>Flavobacteriales</taxon>
        <taxon>Flavobacteriaceae</taxon>
        <taxon>Winogradskyella</taxon>
    </lineage>
</organism>
<dbReference type="Proteomes" id="UP000805085">
    <property type="component" value="Unassembled WGS sequence"/>
</dbReference>
<comment type="caution">
    <text evidence="3">The sequence shown here is derived from an EMBL/GenBank/DDBJ whole genome shotgun (WGS) entry which is preliminary data.</text>
</comment>
<protein>
    <recommendedName>
        <fullName evidence="5">FUSC family protein</fullName>
    </recommendedName>
</protein>
<sequence length="108" mass="11998">MKNILVVIGFTSAIVAAILSSSKFYSFSILPIIIAFVCGLVLLFISKNVKNNTKSIQYIFLLAIISLTLTIYKNVTVKPKNIETEQIDQNKSIDSESESELKQIEGKI</sequence>
<evidence type="ECO:0000256" key="2">
    <source>
        <dbReference type="SAM" id="Phobius"/>
    </source>
</evidence>
<proteinExistence type="predicted"/>
<keyword evidence="2" id="KW-1133">Transmembrane helix</keyword>
<dbReference type="EMBL" id="JABRWQ010000005">
    <property type="protein sequence ID" value="NRD24185.1"/>
    <property type="molecule type" value="Genomic_DNA"/>
</dbReference>
<feature type="region of interest" description="Disordered" evidence="1">
    <location>
        <begin position="89"/>
        <end position="108"/>
    </location>
</feature>
<gene>
    <name evidence="3" type="ORF">HNV10_13075</name>
</gene>
<evidence type="ECO:0008006" key="5">
    <source>
        <dbReference type="Google" id="ProtNLM"/>
    </source>
</evidence>
<keyword evidence="4" id="KW-1185">Reference proteome</keyword>
<name>A0ABX2E6V0_9FLAO</name>
<keyword evidence="2" id="KW-0472">Membrane</keyword>
<feature type="transmembrane region" description="Helical" evidence="2">
    <location>
        <begin position="26"/>
        <end position="46"/>
    </location>
</feature>
<evidence type="ECO:0000313" key="3">
    <source>
        <dbReference type="EMBL" id="NRD24185.1"/>
    </source>
</evidence>
<feature type="compositionally biased region" description="Basic and acidic residues" evidence="1">
    <location>
        <begin position="91"/>
        <end position="108"/>
    </location>
</feature>
<accession>A0ABX2E6V0</accession>
<evidence type="ECO:0000256" key="1">
    <source>
        <dbReference type="SAM" id="MobiDB-lite"/>
    </source>
</evidence>
<dbReference type="RefSeq" id="WP_173301830.1">
    <property type="nucleotide sequence ID" value="NZ_JABRWQ010000005.1"/>
</dbReference>
<keyword evidence="2" id="KW-0812">Transmembrane</keyword>
<evidence type="ECO:0000313" key="4">
    <source>
        <dbReference type="Proteomes" id="UP000805085"/>
    </source>
</evidence>
<feature type="transmembrane region" description="Helical" evidence="2">
    <location>
        <begin position="58"/>
        <end position="75"/>
    </location>
</feature>
<reference evidence="3 4" key="1">
    <citation type="journal article" date="2015" name="Int. J. Syst. Evol. Microbiol.">
        <title>Winogradskyella litoriviva sp. nov., isolated from coastal seawater.</title>
        <authorList>
            <person name="Nedashkovskaya O.I."/>
            <person name="Kukhlevskiy A.D."/>
            <person name="Zhukova N.V."/>
            <person name="Kim S.J."/>
            <person name="Rhee S.K."/>
            <person name="Mikhailov V.V."/>
        </authorList>
    </citation>
    <scope>NUCLEOTIDE SEQUENCE [LARGE SCALE GENOMIC DNA]</scope>
    <source>
        <strain evidence="3 4">KMM6491</strain>
    </source>
</reference>